<protein>
    <recommendedName>
        <fullName evidence="3">Cro/C1-type helix-turn-helix DNA-binding protein</fullName>
    </recommendedName>
</protein>
<proteinExistence type="predicted"/>
<dbReference type="Proteomes" id="UP000316778">
    <property type="component" value="Unassembled WGS sequence"/>
</dbReference>
<dbReference type="OrthoDB" id="676945at2"/>
<comment type="caution">
    <text evidence="1">The sequence shown here is derived from an EMBL/GenBank/DDBJ whole genome shotgun (WGS) entry which is preliminary data.</text>
</comment>
<evidence type="ECO:0000313" key="2">
    <source>
        <dbReference type="Proteomes" id="UP000316778"/>
    </source>
</evidence>
<name>A0A562T3T8_CHIJA</name>
<sequence length="93" mass="10588">MTSDRRYRAVKALLESGNIKGFNDILDIIPVTVIRRDMGLNHKSILTRLANSEAFTMKDLLKLAELIECDPHLIIELTLAEIEKQRKGKKAKN</sequence>
<organism evidence="1 2">
    <name type="scientific">Chitinophaga japonensis</name>
    <name type="common">Flexibacter japonensis</name>
    <dbReference type="NCBI Taxonomy" id="104662"/>
    <lineage>
        <taxon>Bacteria</taxon>
        <taxon>Pseudomonadati</taxon>
        <taxon>Bacteroidota</taxon>
        <taxon>Chitinophagia</taxon>
        <taxon>Chitinophagales</taxon>
        <taxon>Chitinophagaceae</taxon>
        <taxon>Chitinophaga</taxon>
    </lineage>
</organism>
<dbReference type="EMBL" id="VLLG01000003">
    <property type="protein sequence ID" value="TWI87914.1"/>
    <property type="molecule type" value="Genomic_DNA"/>
</dbReference>
<accession>A0A562T3T8</accession>
<dbReference type="AlphaFoldDB" id="A0A562T3T8"/>
<evidence type="ECO:0000313" key="1">
    <source>
        <dbReference type="EMBL" id="TWI87914.1"/>
    </source>
</evidence>
<reference evidence="1 2" key="1">
    <citation type="journal article" date="2013" name="Stand. Genomic Sci.">
        <title>Genomic Encyclopedia of Type Strains, Phase I: The one thousand microbial genomes (KMG-I) project.</title>
        <authorList>
            <person name="Kyrpides N.C."/>
            <person name="Woyke T."/>
            <person name="Eisen J.A."/>
            <person name="Garrity G."/>
            <person name="Lilburn T.G."/>
            <person name="Beck B.J."/>
            <person name="Whitman W.B."/>
            <person name="Hugenholtz P."/>
            <person name="Klenk H.P."/>
        </authorList>
    </citation>
    <scope>NUCLEOTIDE SEQUENCE [LARGE SCALE GENOMIC DNA]</scope>
    <source>
        <strain evidence="1 2">DSM 13484</strain>
    </source>
</reference>
<keyword evidence="2" id="KW-1185">Reference proteome</keyword>
<evidence type="ECO:0008006" key="3">
    <source>
        <dbReference type="Google" id="ProtNLM"/>
    </source>
</evidence>
<dbReference type="RefSeq" id="WP_145712490.1">
    <property type="nucleotide sequence ID" value="NZ_BAAAFY010000001.1"/>
</dbReference>
<gene>
    <name evidence="1" type="ORF">LX66_1988</name>
</gene>